<evidence type="ECO:0000313" key="1">
    <source>
        <dbReference type="EMBL" id="CAA6818594.1"/>
    </source>
</evidence>
<organism evidence="1">
    <name type="scientific">uncultured Sulfurovum sp</name>
    <dbReference type="NCBI Taxonomy" id="269237"/>
    <lineage>
        <taxon>Bacteria</taxon>
        <taxon>Pseudomonadati</taxon>
        <taxon>Campylobacterota</taxon>
        <taxon>Epsilonproteobacteria</taxon>
        <taxon>Campylobacterales</taxon>
        <taxon>Sulfurovaceae</taxon>
        <taxon>Sulfurovum</taxon>
        <taxon>environmental samples</taxon>
    </lineage>
</organism>
<proteinExistence type="predicted"/>
<reference evidence="1" key="1">
    <citation type="submission" date="2020-01" db="EMBL/GenBank/DDBJ databases">
        <authorList>
            <person name="Meier V. D."/>
            <person name="Meier V D."/>
        </authorList>
    </citation>
    <scope>NUCLEOTIDE SEQUENCE</scope>
    <source>
        <strain evidence="1">HLG_WM_MAG_06</strain>
    </source>
</reference>
<dbReference type="AlphaFoldDB" id="A0A6S6TGZ7"/>
<name>A0A6S6TGZ7_9BACT</name>
<dbReference type="EMBL" id="CACVAP010000090">
    <property type="protein sequence ID" value="CAA6818594.1"/>
    <property type="molecule type" value="Genomic_DNA"/>
</dbReference>
<gene>
    <name evidence="1" type="ORF">HELGO_WM7474</name>
</gene>
<sequence length="118" mass="14085">MKFYKKLPKNLERENIQLGKYKIFPSYLDRIPSNKWTRAVSNKKDMLLTLLNPIGREWAEGEVYCLFLMPNKSYIIEIDDYVNEAFFRETNDSDLNEVIGIIENALYAFFDKEIKFKE</sequence>
<protein>
    <submittedName>
        <fullName evidence="1">Uncharacterized protein</fullName>
    </submittedName>
</protein>
<accession>A0A6S6TGZ7</accession>